<dbReference type="InterPro" id="IPR048344">
    <property type="entry name" value="Zw10_middle"/>
</dbReference>
<name>A0A8S1F730_9PELO</name>
<gene>
    <name evidence="5" type="ORF">CBOVIS_LOCUS10064</name>
</gene>
<feature type="domain" description="Centromere/kinetochore protein zw10 C-terminal" evidence="3">
    <location>
        <begin position="455"/>
        <end position="583"/>
    </location>
</feature>
<dbReference type="EMBL" id="CADEPM010000007">
    <property type="protein sequence ID" value="CAB3408266.1"/>
    <property type="molecule type" value="Genomic_DNA"/>
</dbReference>
<feature type="coiled-coil region" evidence="1">
    <location>
        <begin position="43"/>
        <end position="70"/>
    </location>
</feature>
<dbReference type="GO" id="GO:0005737">
    <property type="term" value="C:cytoplasm"/>
    <property type="evidence" value="ECO:0007669"/>
    <property type="project" value="GOC"/>
</dbReference>
<dbReference type="InterPro" id="IPR055148">
    <property type="entry name" value="ZW10_C_2"/>
</dbReference>
<dbReference type="PANTHER" id="PTHR12205">
    <property type="entry name" value="CENTROMERE/KINETOCHORE PROTEIN ZW10"/>
    <property type="match status" value="1"/>
</dbReference>
<evidence type="ECO:0000259" key="2">
    <source>
        <dbReference type="Pfam" id="PF20665"/>
    </source>
</evidence>
<dbReference type="GO" id="GO:0007094">
    <property type="term" value="P:mitotic spindle assembly checkpoint signaling"/>
    <property type="evidence" value="ECO:0007669"/>
    <property type="project" value="TreeGrafter"/>
</dbReference>
<dbReference type="Gene3D" id="1.10.357.150">
    <property type="match status" value="1"/>
</dbReference>
<dbReference type="InterPro" id="IPR046362">
    <property type="entry name" value="Zw10/DSL1_C_sf"/>
</dbReference>
<accession>A0A8S1F730</accession>
<dbReference type="Pfam" id="PF20666">
    <property type="entry name" value="ZW10_C"/>
    <property type="match status" value="1"/>
</dbReference>
<evidence type="ECO:0000259" key="3">
    <source>
        <dbReference type="Pfam" id="PF20666"/>
    </source>
</evidence>
<evidence type="ECO:0000256" key="1">
    <source>
        <dbReference type="SAM" id="Coils"/>
    </source>
</evidence>
<evidence type="ECO:0000313" key="5">
    <source>
        <dbReference type="EMBL" id="CAB3408266.1"/>
    </source>
</evidence>
<dbReference type="AlphaFoldDB" id="A0A8S1F730"/>
<proteinExistence type="predicted"/>
<evidence type="ECO:0000259" key="4">
    <source>
        <dbReference type="Pfam" id="PF22766"/>
    </source>
</evidence>
<dbReference type="PANTHER" id="PTHR12205:SF0">
    <property type="entry name" value="CENTROMERE_KINETOCHORE PROTEIN ZW10 HOMOLOG"/>
    <property type="match status" value="1"/>
</dbReference>
<sequence length="776" mass="88499">MTSVELAYQELVRQLRDGMISISNDIEDKYDKLKPALNIPATARRIFDRLENLEELADMKRNEVSSLLDECGKENTTRLVEYKQQASTCEKLLEFIQVMKSIEEQLIILRSSSSDTMKWGQALIACKEHLRDANAQAEEILKDGYDMTAALKNFAAEYSQMNFQCRYFLSAEYEIHMKLPKISKQTSDKSNISMTIVKVGDPVHLEKLNQSLTAMNMIGQLNERLENWKSIIVDVFCSAIVKSRDGQNVFLIQEPIPKNFKFILLPSPKNANKKSMDVEKVLTSMEEFFAQLADVLGDLTLLDASMQSFRSAIGKYIEEPLIKIILTDVIAIAAPLCESGDADQEAFCKLIERGERFVDYMKELKFFTQASKLVYNFDRETIFINRRCFAIVTRANKLINESYTNMKTVGSSTEQRAGESLIQDSIEQVICKKMEEKAPNLAKLFRREGEYPSLFAIQKCTVSTSAVEFVELLRDVMTAAIEMTDEASREKLSTTAQNIVRLYVIVSPRKHAESFTSVPHIAAMFYNNCHYIAHCIMTMPFEVGNKDSMKVFEALIADSIVRLRDAAADCLEQTLIRSRRDLSVYLDDHQAFEHFPQNYKMQQNAFMNTISTSSSHSSTDTKGEPKLVQSLAACVLYINSIAKTFRDVMTEIVYCKSIASLVSFLLDSVTRHILSTSDIRENDANAMANIFNNLLQAIDEILMYRDKGRATEFCSVEYFRLREIIFVLGNRMQDIEMRWFNGKGPLAEHLNRAEIVKLIQALFADSEKRAETLNRL</sequence>
<reference evidence="5 6" key="1">
    <citation type="submission" date="2020-04" db="EMBL/GenBank/DDBJ databases">
        <authorList>
            <person name="Laetsch R D."/>
            <person name="Stevens L."/>
            <person name="Kumar S."/>
            <person name="Blaxter L. M."/>
        </authorList>
    </citation>
    <scope>NUCLEOTIDE SEQUENCE [LARGE SCALE GENOMIC DNA]</scope>
</reference>
<dbReference type="OrthoDB" id="534815at2759"/>
<feature type="domain" description="Centromere/kinetochore protein zw10 middle" evidence="2">
    <location>
        <begin position="172"/>
        <end position="399"/>
    </location>
</feature>
<keyword evidence="1" id="KW-0175">Coiled coil</keyword>
<feature type="domain" description="ZW10 C-terminal helical" evidence="4">
    <location>
        <begin position="630"/>
        <end position="776"/>
    </location>
</feature>
<dbReference type="GO" id="GO:0006888">
    <property type="term" value="P:endoplasmic reticulum to Golgi vesicle-mediated transport"/>
    <property type="evidence" value="ECO:0007669"/>
    <property type="project" value="TreeGrafter"/>
</dbReference>
<dbReference type="Pfam" id="PF22766">
    <property type="entry name" value="ZW10_C2"/>
    <property type="match status" value="1"/>
</dbReference>
<dbReference type="GO" id="GO:1990423">
    <property type="term" value="C:RZZ complex"/>
    <property type="evidence" value="ECO:0007669"/>
    <property type="project" value="TreeGrafter"/>
</dbReference>
<evidence type="ECO:0000313" key="6">
    <source>
        <dbReference type="Proteomes" id="UP000494206"/>
    </source>
</evidence>
<keyword evidence="6" id="KW-1185">Reference proteome</keyword>
<dbReference type="Proteomes" id="UP000494206">
    <property type="component" value="Unassembled WGS sequence"/>
</dbReference>
<organism evidence="5 6">
    <name type="scientific">Caenorhabditis bovis</name>
    <dbReference type="NCBI Taxonomy" id="2654633"/>
    <lineage>
        <taxon>Eukaryota</taxon>
        <taxon>Metazoa</taxon>
        <taxon>Ecdysozoa</taxon>
        <taxon>Nematoda</taxon>
        <taxon>Chromadorea</taxon>
        <taxon>Rhabditida</taxon>
        <taxon>Rhabditina</taxon>
        <taxon>Rhabditomorpha</taxon>
        <taxon>Rhabditoidea</taxon>
        <taxon>Rhabditidae</taxon>
        <taxon>Peloderinae</taxon>
        <taxon>Caenorhabditis</taxon>
    </lineage>
</organism>
<protein>
    <submittedName>
        <fullName evidence="5">Uncharacterized protein</fullName>
    </submittedName>
</protein>
<comment type="caution">
    <text evidence="5">The sequence shown here is derived from an EMBL/GenBank/DDBJ whole genome shotgun (WGS) entry which is preliminary data.</text>
</comment>
<dbReference type="Pfam" id="PF20665">
    <property type="entry name" value="Zw10_middle"/>
    <property type="match status" value="1"/>
</dbReference>
<dbReference type="InterPro" id="IPR048343">
    <property type="entry name" value="ZW10_C"/>
</dbReference>